<sequence length="227" mass="24432">MFVQTWGDTIVASLQNLWALTLSFLPSLIVAVVVVIVGWVVASALGRVIWQVVAAVHVDQLFERLGFRKPLERAGLKLNTGKFLGELVKWFLILVFFMAAADILGLTEVTSFLQLVLSYIPNIVVAVLILLAGAAFANFLQKLVKASADTAGLAHTGFVGSVTKWTVLIFALFAALDQLGVARTFIITLLQGFVAMLAIAGGLAFGLGGQNAARSFLDKLRDEISDR</sequence>
<proteinExistence type="predicted"/>
<evidence type="ECO:0000313" key="3">
    <source>
        <dbReference type="Proteomes" id="UP000709672"/>
    </source>
</evidence>
<keyword evidence="1" id="KW-1133">Transmembrane helix</keyword>
<dbReference type="InterPro" id="IPR045275">
    <property type="entry name" value="MscS_archaea/bacteria_type"/>
</dbReference>
<reference evidence="2" key="1">
    <citation type="submission" date="2020-07" db="EMBL/GenBank/DDBJ databases">
        <title>Huge and variable diversity of episymbiotic CPR bacteria and DPANN archaea in groundwater ecosystems.</title>
        <authorList>
            <person name="He C.Y."/>
            <person name="Keren R."/>
            <person name="Whittaker M."/>
            <person name="Farag I.F."/>
            <person name="Doudna J."/>
            <person name="Cate J.H.D."/>
            <person name="Banfield J.F."/>
        </authorList>
    </citation>
    <scope>NUCLEOTIDE SEQUENCE</scope>
    <source>
        <strain evidence="2">NC_groundwater_418_Ag_B-0.1um_45_10</strain>
    </source>
</reference>
<comment type="caution">
    <text evidence="2">The sequence shown here is derived from an EMBL/GenBank/DDBJ whole genome shotgun (WGS) entry which is preliminary data.</text>
</comment>
<feature type="transmembrane region" description="Helical" evidence="1">
    <location>
        <begin position="119"/>
        <end position="140"/>
    </location>
</feature>
<evidence type="ECO:0008006" key="4">
    <source>
        <dbReference type="Google" id="ProtNLM"/>
    </source>
</evidence>
<dbReference type="PANTHER" id="PTHR30221">
    <property type="entry name" value="SMALL-CONDUCTANCE MECHANOSENSITIVE CHANNEL"/>
    <property type="match status" value="1"/>
</dbReference>
<evidence type="ECO:0000313" key="2">
    <source>
        <dbReference type="EMBL" id="MBI2466129.1"/>
    </source>
</evidence>
<dbReference type="Gene3D" id="1.10.287.1260">
    <property type="match status" value="2"/>
</dbReference>
<evidence type="ECO:0000256" key="1">
    <source>
        <dbReference type="SAM" id="Phobius"/>
    </source>
</evidence>
<dbReference type="EMBL" id="JACPHQ010000040">
    <property type="protein sequence ID" value="MBI2466129.1"/>
    <property type="molecule type" value="Genomic_DNA"/>
</dbReference>
<keyword evidence="1" id="KW-0812">Transmembrane</keyword>
<accession>A0A931YDU5</accession>
<feature type="transmembrane region" description="Helical" evidence="1">
    <location>
        <begin position="87"/>
        <end position="107"/>
    </location>
</feature>
<dbReference type="AlphaFoldDB" id="A0A931YDU5"/>
<dbReference type="InterPro" id="IPR008910">
    <property type="entry name" value="MSC_TM_helix"/>
</dbReference>
<dbReference type="GO" id="GO:0008381">
    <property type="term" value="F:mechanosensitive monoatomic ion channel activity"/>
    <property type="evidence" value="ECO:0007669"/>
    <property type="project" value="InterPro"/>
</dbReference>
<feature type="transmembrane region" description="Helical" evidence="1">
    <location>
        <begin position="185"/>
        <end position="207"/>
    </location>
</feature>
<feature type="transmembrane region" description="Helical" evidence="1">
    <location>
        <begin position="152"/>
        <end position="173"/>
    </location>
</feature>
<gene>
    <name evidence="2" type="ORF">HYV66_02795</name>
</gene>
<protein>
    <recommendedName>
        <fullName evidence="4">Small-conductance mechanosensitive ion channel</fullName>
    </recommendedName>
</protein>
<dbReference type="Pfam" id="PF05552">
    <property type="entry name" value="MS_channel_1st_1"/>
    <property type="match status" value="2"/>
</dbReference>
<feature type="transmembrane region" description="Helical" evidence="1">
    <location>
        <begin position="17"/>
        <end position="42"/>
    </location>
</feature>
<name>A0A931YDU5_9BACT</name>
<dbReference type="Proteomes" id="UP000709672">
    <property type="component" value="Unassembled WGS sequence"/>
</dbReference>
<dbReference type="PANTHER" id="PTHR30221:SF1">
    <property type="entry name" value="SMALL-CONDUCTANCE MECHANOSENSITIVE CHANNEL"/>
    <property type="match status" value="1"/>
</dbReference>
<keyword evidence="1" id="KW-0472">Membrane</keyword>
<organism evidence="2 3">
    <name type="scientific">Candidatus Sungiibacteriota bacterium</name>
    <dbReference type="NCBI Taxonomy" id="2750080"/>
    <lineage>
        <taxon>Bacteria</taxon>
        <taxon>Candidatus Sungiibacteriota</taxon>
    </lineage>
</organism>